<protein>
    <recommendedName>
        <fullName evidence="4">Non-reducing end alpha-L-arabinofuranosidase</fullName>
    </recommendedName>
</protein>
<evidence type="ECO:0008006" key="4">
    <source>
        <dbReference type="Google" id="ProtNLM"/>
    </source>
</evidence>
<dbReference type="EMBL" id="CM035426">
    <property type="protein sequence ID" value="KAH7315011.1"/>
    <property type="molecule type" value="Genomic_DNA"/>
</dbReference>
<dbReference type="PANTHER" id="PTHR31776:SF0">
    <property type="entry name" value="ALPHA-L-ARABINOFURANOSIDASE 1"/>
    <property type="match status" value="1"/>
</dbReference>
<reference evidence="2" key="1">
    <citation type="submission" date="2021-08" db="EMBL/GenBank/DDBJ databases">
        <title>WGS assembly of Ceratopteris richardii.</title>
        <authorList>
            <person name="Marchant D.B."/>
            <person name="Chen G."/>
            <person name="Jenkins J."/>
            <person name="Shu S."/>
            <person name="Leebens-Mack J."/>
            <person name="Grimwood J."/>
            <person name="Schmutz J."/>
            <person name="Soltis P."/>
            <person name="Soltis D."/>
            <person name="Chen Z.-H."/>
        </authorList>
    </citation>
    <scope>NUCLEOTIDE SEQUENCE</scope>
    <source>
        <strain evidence="2">Whitten #5841</strain>
        <tissue evidence="2">Leaf</tissue>
    </source>
</reference>
<name>A0A8T2SA08_CERRI</name>
<feature type="chain" id="PRO_5035903232" description="Non-reducing end alpha-L-arabinofuranosidase" evidence="1">
    <location>
        <begin position="28"/>
        <end position="192"/>
    </location>
</feature>
<dbReference type="GO" id="GO:0046556">
    <property type="term" value="F:alpha-L-arabinofuranosidase activity"/>
    <property type="evidence" value="ECO:0007669"/>
    <property type="project" value="TreeGrafter"/>
</dbReference>
<keyword evidence="1" id="KW-0732">Signal</keyword>
<dbReference type="Proteomes" id="UP000825935">
    <property type="component" value="Chromosome 21"/>
</dbReference>
<comment type="caution">
    <text evidence="2">The sequence shown here is derived from an EMBL/GenBank/DDBJ whole genome shotgun (WGS) entry which is preliminary data.</text>
</comment>
<sequence>MAHFSLMLCKQFLLALFFIGVLPSSDARYNLTVDASQGGRPIPSTLFGIFFEEINHAGAGGLWAELVANRGFEAGGQSTPSNIAPWSIIGDEGSVQLETERNSLFELNPIALRVDILCSVCPSGGVGVYNPGYWGMNILAGSQYKVVLWAYSLEDKNISVSFTSSDGLQILAQCFILGSKWMEDDIGETCPR</sequence>
<evidence type="ECO:0000313" key="3">
    <source>
        <dbReference type="Proteomes" id="UP000825935"/>
    </source>
</evidence>
<dbReference type="AlphaFoldDB" id="A0A8T2SA08"/>
<accession>A0A8T2SA08</accession>
<feature type="signal peptide" evidence="1">
    <location>
        <begin position="1"/>
        <end position="27"/>
    </location>
</feature>
<gene>
    <name evidence="2" type="ORF">KP509_21G030400</name>
</gene>
<dbReference type="InterPro" id="IPR051563">
    <property type="entry name" value="Glycosyl_Hydrolase_51"/>
</dbReference>
<dbReference type="PANTHER" id="PTHR31776">
    <property type="entry name" value="ALPHA-L-ARABINOFURANOSIDASE 1"/>
    <property type="match status" value="1"/>
</dbReference>
<evidence type="ECO:0000256" key="1">
    <source>
        <dbReference type="SAM" id="SignalP"/>
    </source>
</evidence>
<evidence type="ECO:0000313" key="2">
    <source>
        <dbReference type="EMBL" id="KAH7315011.1"/>
    </source>
</evidence>
<organism evidence="2 3">
    <name type="scientific">Ceratopteris richardii</name>
    <name type="common">Triangle waterfern</name>
    <dbReference type="NCBI Taxonomy" id="49495"/>
    <lineage>
        <taxon>Eukaryota</taxon>
        <taxon>Viridiplantae</taxon>
        <taxon>Streptophyta</taxon>
        <taxon>Embryophyta</taxon>
        <taxon>Tracheophyta</taxon>
        <taxon>Polypodiopsida</taxon>
        <taxon>Polypodiidae</taxon>
        <taxon>Polypodiales</taxon>
        <taxon>Pteridineae</taxon>
        <taxon>Pteridaceae</taxon>
        <taxon>Parkerioideae</taxon>
        <taxon>Ceratopteris</taxon>
    </lineage>
</organism>
<keyword evidence="3" id="KW-1185">Reference proteome</keyword>
<proteinExistence type="predicted"/>
<dbReference type="OrthoDB" id="1432442at2759"/>